<dbReference type="FunFam" id="2.70.150.10:FF:000002">
    <property type="entry name" value="Copper-transporting ATPase 1, putative"/>
    <property type="match status" value="1"/>
</dbReference>
<evidence type="ECO:0000256" key="18">
    <source>
        <dbReference type="RuleBase" id="RU362081"/>
    </source>
</evidence>
<dbReference type="InterPro" id="IPR023299">
    <property type="entry name" value="ATPase_P-typ_cyto_dom_N"/>
</dbReference>
<dbReference type="InterPro" id="IPR044492">
    <property type="entry name" value="P_typ_ATPase_HD_dom"/>
</dbReference>
<dbReference type="Gene3D" id="3.40.1110.10">
    <property type="entry name" value="Calcium-transporting ATPase, cytoplasmic domain N"/>
    <property type="match status" value="1"/>
</dbReference>
<feature type="transmembrane region" description="Helical" evidence="18">
    <location>
        <begin position="701"/>
        <end position="722"/>
    </location>
</feature>
<evidence type="ECO:0000256" key="17">
    <source>
        <dbReference type="ARBA" id="ARBA00080126"/>
    </source>
</evidence>
<comment type="similarity">
    <text evidence="2 18">Belongs to the cation transport ATPase (P-type) (TC 3.A.3) family. Type IB subfamily.</text>
</comment>
<name>A0A9P6XBA3_RHIOR</name>
<dbReference type="FunFam" id="3.30.70.100:FF:000001">
    <property type="entry name" value="ATPase copper transporting beta"/>
    <property type="match status" value="2"/>
</dbReference>
<dbReference type="PANTHER" id="PTHR43520:SF8">
    <property type="entry name" value="P-TYPE CU(+) TRANSPORTER"/>
    <property type="match status" value="1"/>
</dbReference>
<keyword evidence="12" id="KW-1278">Translocase</keyword>
<dbReference type="InterPro" id="IPR023214">
    <property type="entry name" value="HAD_sf"/>
</dbReference>
<dbReference type="PRINTS" id="PR00942">
    <property type="entry name" value="CUATPASEI"/>
</dbReference>
<evidence type="ECO:0000256" key="10">
    <source>
        <dbReference type="ARBA" id="ARBA00022840"/>
    </source>
</evidence>
<dbReference type="EC" id="7.2.2.8" evidence="3"/>
<dbReference type="SUPFAM" id="SSF56784">
    <property type="entry name" value="HAD-like"/>
    <property type="match status" value="1"/>
</dbReference>
<keyword evidence="4" id="KW-0813">Transport</keyword>
<dbReference type="SFLD" id="SFLDF00027">
    <property type="entry name" value="p-type_atpase"/>
    <property type="match status" value="1"/>
</dbReference>
<dbReference type="NCBIfam" id="TIGR01525">
    <property type="entry name" value="ATPase-IB_hvy"/>
    <property type="match status" value="1"/>
</dbReference>
<evidence type="ECO:0000256" key="15">
    <source>
        <dbReference type="ARBA" id="ARBA00023065"/>
    </source>
</evidence>
<dbReference type="NCBIfam" id="TIGR01494">
    <property type="entry name" value="ATPase_P-type"/>
    <property type="match status" value="2"/>
</dbReference>
<dbReference type="InterPro" id="IPR036163">
    <property type="entry name" value="HMA_dom_sf"/>
</dbReference>
<feature type="domain" description="HMA" evidence="19">
    <location>
        <begin position="510"/>
        <end position="578"/>
    </location>
</feature>
<dbReference type="InterPro" id="IPR023298">
    <property type="entry name" value="ATPase_P-typ_TM_dom_sf"/>
</dbReference>
<reference evidence="20" key="1">
    <citation type="journal article" date="2020" name="Microb. Genom.">
        <title>Genetic diversity of clinical and environmental Mucorales isolates obtained from an investigation of mucormycosis cases among solid organ transplant recipients.</title>
        <authorList>
            <person name="Nguyen M.H."/>
            <person name="Kaul D."/>
            <person name="Muto C."/>
            <person name="Cheng S.J."/>
            <person name="Richter R.A."/>
            <person name="Bruno V.M."/>
            <person name="Liu G."/>
            <person name="Beyhan S."/>
            <person name="Sundermann A.J."/>
            <person name="Mounaud S."/>
            <person name="Pasculle A.W."/>
            <person name="Nierman W.C."/>
            <person name="Driscoll E."/>
            <person name="Cumbie R."/>
            <person name="Clancy C.J."/>
            <person name="Dupont C.L."/>
        </authorList>
    </citation>
    <scope>NUCLEOTIDE SEQUENCE</scope>
    <source>
        <strain evidence="20">GL11</strain>
    </source>
</reference>
<evidence type="ECO:0000256" key="7">
    <source>
        <dbReference type="ARBA" id="ARBA00022737"/>
    </source>
</evidence>
<dbReference type="SFLD" id="SFLDG00002">
    <property type="entry name" value="C1.7:_P-type_atpase_like"/>
    <property type="match status" value="1"/>
</dbReference>
<feature type="domain" description="HMA" evidence="19">
    <location>
        <begin position="99"/>
        <end position="170"/>
    </location>
</feature>
<dbReference type="SUPFAM" id="SSF81653">
    <property type="entry name" value="Calcium ATPase, transduction domain A"/>
    <property type="match status" value="1"/>
</dbReference>
<evidence type="ECO:0000256" key="12">
    <source>
        <dbReference type="ARBA" id="ARBA00022967"/>
    </source>
</evidence>
<keyword evidence="5 18" id="KW-0812">Transmembrane</keyword>
<dbReference type="Proteomes" id="UP000716291">
    <property type="component" value="Unassembled WGS sequence"/>
</dbReference>
<feature type="transmembrane region" description="Helical" evidence="18">
    <location>
        <begin position="1460"/>
        <end position="1482"/>
    </location>
</feature>
<dbReference type="InterPro" id="IPR017969">
    <property type="entry name" value="Heavy-metal-associated_CS"/>
</dbReference>
<dbReference type="InterPro" id="IPR008250">
    <property type="entry name" value="ATPase_P-typ_transduc_dom_A_sf"/>
</dbReference>
<sequence length="1526" mass="166810">MIEYKVKLKVTGMTCNHCVETITKTLQKVTGVLEDTVVVDLESETAKFDFKETDLNRSKSELRRMLSEIIESLGYDSGTPELKSSTANDIIKHTKDESLFVTVSIEGMTCSHCTNTVTKALQSLPLVDPESVHVSLDLERATMLFPNKDRVTITRESIKELIEDLGYDVNDVIFEEKSNKSEAESIMDHKKESSNLKSSIFSLSGMTCEHCVKTVAEALKGLPDVLQDSVFVSLEKRQAGFTFVGDSITPEKIQRVVEDLGYDLNGKPRISQSSADSYRLSNISSDASATLVSSSSFVDGQSQEKKKVVMRVLGMTCQSCVTSVTDALKHELSNVEPESVYVNLQTEMAMFICINPDQNSIQNAIEERGFTVENIQIIQNLVPPAVLINKPNTENAHQKNTITSLGSVLVDDPTAHASTKVTFHITGMTCSSCVHTVERGLEKLPGVDPKTVQVNLLTHTGTFITSDATLDEKALVQAIDSMGYTASKLIFTLQQPQKKFSEYSSKNAACKAEMIIIGMYCPQCTEKIYTSLSKLHGIQPDSIQVNLESGQASFQFTGDFITRQRIRQTILQLGFSAESIKITKTSEPSDTATIASEKDSELVSTQLVVTGMTCSSCVANIERTLMKLNGVTSCQVNLLSKSAVIRHNPDIIGARSLAQMIEQIGYKAEVTQRARGETLEEQRASMKEAMDHEITELRSRFLWSLLFAIPVILIAMIFLMALPSMNPIREGLMKEITHGLTIADLVLFLLATPVQFWLGWPFYTKAYKSLVYSRTANMETLVAMGTSVAYFASVASVIAAMVRPDAGAMSMNYFETSVLLITFIHLGKWLEAMAKGKTAETITKLMDLQPETAILVEVKDNEKEGQGSTFSEKEVACKDIQVGDILKVNAGGRIPCDGKVWKGTSSTDESMITGESVPVNKKEGDNVISATINLSAPIYIRAIRVGSDTTLSRIIQLVQDAQASPKAPIEQLADKISSVFVPIVIVIAIIVFIIWEVASVKDLYSDDWVPEGENKTIFSVMLAVSVLVIACPCGLGLASPTAVMVGTGVAARYGVLVKGGGYALEMANRITTIAFDKTGTLTMGKPIVTHIWIDQTSNEDNTASQRIGAWKILGRVSSASNHPLSKAIEKKTRYIIHKLSLNPDISDNLLISDDLDNEDAIPETNEDLFDGVTITNAQEIPGRGLLATVTLSKNISGSLPGKLRHVRALNVYLGNQEWMDENHARYQNARQAAASHKLLTDWQNLGQSIVLVAASPVSGSEQEDLELDEHQEGCKNACACAVCRCSTNSICCTASKTMMISQLAVADIPRPEARQLIAELRKKNIEVWMITGDNERTGQVIGEKLGIPHNFVLAGVKPEQKADKVRNLQRRGIREKGTGNIRFVWKKYKKPVKPAIVAMVGDGINDSPALAQSDVGISVGSATDIAIEAASIVLIKNNLMDLLTMYDVSRVVVRRIRLNFLWAFIYNAIAIPVAAGIFYPIAGQGLPPYIAGLAMVASSVSVVCSSLLLRLYKAPKVVKDSHQIKL</sequence>
<dbReference type="InterPro" id="IPR036412">
    <property type="entry name" value="HAD-like_sf"/>
</dbReference>
<dbReference type="PANTHER" id="PTHR43520">
    <property type="entry name" value="ATP7, ISOFORM B"/>
    <property type="match status" value="1"/>
</dbReference>
<organism evidence="20 21">
    <name type="scientific">Rhizopus oryzae</name>
    <name type="common">Mucormycosis agent</name>
    <name type="synonym">Rhizopus arrhizus var. delemar</name>
    <dbReference type="NCBI Taxonomy" id="64495"/>
    <lineage>
        <taxon>Eukaryota</taxon>
        <taxon>Fungi</taxon>
        <taxon>Fungi incertae sedis</taxon>
        <taxon>Mucoromycota</taxon>
        <taxon>Mucoromycotina</taxon>
        <taxon>Mucoromycetes</taxon>
        <taxon>Mucorales</taxon>
        <taxon>Mucorineae</taxon>
        <taxon>Rhizopodaceae</taxon>
        <taxon>Rhizopus</taxon>
    </lineage>
</organism>
<dbReference type="GO" id="GO:0005524">
    <property type="term" value="F:ATP binding"/>
    <property type="evidence" value="ECO:0007669"/>
    <property type="project" value="UniProtKB-UniRule"/>
</dbReference>
<keyword evidence="7" id="KW-0677">Repeat</keyword>
<dbReference type="InterPro" id="IPR006121">
    <property type="entry name" value="HMA_dom"/>
</dbReference>
<proteinExistence type="inferred from homology"/>
<dbReference type="SUPFAM" id="SSF81660">
    <property type="entry name" value="Metal cation-transporting ATPase, ATP-binding domain N"/>
    <property type="match status" value="1"/>
</dbReference>
<comment type="subcellular location">
    <subcellularLocation>
        <location evidence="1">Endomembrane system</location>
        <topology evidence="1">Multi-pass membrane protein</topology>
    </subcellularLocation>
    <subcellularLocation>
        <location evidence="18">Membrane</location>
    </subcellularLocation>
</comment>
<evidence type="ECO:0000256" key="6">
    <source>
        <dbReference type="ARBA" id="ARBA00022723"/>
    </source>
</evidence>
<dbReference type="PROSITE" id="PS00154">
    <property type="entry name" value="ATPASE_E1_E2"/>
    <property type="match status" value="1"/>
</dbReference>
<dbReference type="Gene3D" id="3.40.50.1000">
    <property type="entry name" value="HAD superfamily/HAD-like"/>
    <property type="match status" value="1"/>
</dbReference>
<keyword evidence="9" id="KW-0187">Copper transport</keyword>
<feature type="domain" description="HMA" evidence="19">
    <location>
        <begin position="603"/>
        <end position="669"/>
    </location>
</feature>
<evidence type="ECO:0000313" key="20">
    <source>
        <dbReference type="EMBL" id="KAG1309387.1"/>
    </source>
</evidence>
<evidence type="ECO:0000256" key="14">
    <source>
        <dbReference type="ARBA" id="ARBA00023008"/>
    </source>
</evidence>
<dbReference type="InterPro" id="IPR006122">
    <property type="entry name" value="HMA_Cu_ion-bd"/>
</dbReference>
<keyword evidence="15" id="KW-0406">Ion transport</keyword>
<dbReference type="SUPFAM" id="SSF81665">
    <property type="entry name" value="Calcium ATPase, transmembrane domain M"/>
    <property type="match status" value="1"/>
</dbReference>
<feature type="domain" description="HMA" evidence="19">
    <location>
        <begin position="306"/>
        <end position="373"/>
    </location>
</feature>
<dbReference type="InterPro" id="IPR018303">
    <property type="entry name" value="ATPase_P-typ_P_site"/>
</dbReference>
<dbReference type="EMBL" id="JAANQT010000645">
    <property type="protein sequence ID" value="KAG1309387.1"/>
    <property type="molecule type" value="Genomic_DNA"/>
</dbReference>
<dbReference type="CDD" id="cd00371">
    <property type="entry name" value="HMA"/>
    <property type="match status" value="7"/>
</dbReference>
<evidence type="ECO:0000256" key="5">
    <source>
        <dbReference type="ARBA" id="ARBA00022692"/>
    </source>
</evidence>
<feature type="transmembrane region" description="Helical" evidence="18">
    <location>
        <begin position="976"/>
        <end position="997"/>
    </location>
</feature>
<dbReference type="Gene3D" id="3.30.70.100">
    <property type="match status" value="7"/>
</dbReference>
<gene>
    <name evidence="20" type="ORF">G6F64_005345</name>
</gene>
<dbReference type="GO" id="GO:0016020">
    <property type="term" value="C:membrane"/>
    <property type="evidence" value="ECO:0007669"/>
    <property type="project" value="UniProtKB-SubCell"/>
</dbReference>
<feature type="transmembrane region" description="Helical" evidence="18">
    <location>
        <begin position="780"/>
        <end position="802"/>
    </location>
</feature>
<evidence type="ECO:0000256" key="1">
    <source>
        <dbReference type="ARBA" id="ARBA00004127"/>
    </source>
</evidence>
<dbReference type="GO" id="GO:0005507">
    <property type="term" value="F:copper ion binding"/>
    <property type="evidence" value="ECO:0007669"/>
    <property type="project" value="InterPro"/>
</dbReference>
<accession>A0A9P6XBA3</accession>
<dbReference type="Pfam" id="PF00403">
    <property type="entry name" value="HMA"/>
    <property type="match status" value="6"/>
</dbReference>
<dbReference type="GO" id="GO:0140581">
    <property type="term" value="F:P-type monovalent copper transporter activity"/>
    <property type="evidence" value="ECO:0007669"/>
    <property type="project" value="UniProtKB-EC"/>
</dbReference>
<dbReference type="CDD" id="cd02094">
    <property type="entry name" value="P-type_ATPase_Cu-like"/>
    <property type="match status" value="1"/>
</dbReference>
<feature type="domain" description="HMA" evidence="19">
    <location>
        <begin position="197"/>
        <end position="265"/>
    </location>
</feature>
<dbReference type="InterPro" id="IPR027256">
    <property type="entry name" value="P-typ_ATPase_IB"/>
</dbReference>
<evidence type="ECO:0000256" key="11">
    <source>
        <dbReference type="ARBA" id="ARBA00022842"/>
    </source>
</evidence>
<evidence type="ECO:0000256" key="8">
    <source>
        <dbReference type="ARBA" id="ARBA00022741"/>
    </source>
</evidence>
<dbReference type="Gene3D" id="2.70.150.10">
    <property type="entry name" value="Calcium-transporting ATPase, cytoplasmic transduction domain A"/>
    <property type="match status" value="1"/>
</dbReference>
<dbReference type="GO" id="GO:0012505">
    <property type="term" value="C:endomembrane system"/>
    <property type="evidence" value="ECO:0007669"/>
    <property type="project" value="UniProtKB-SubCell"/>
</dbReference>
<dbReference type="Pfam" id="PF00122">
    <property type="entry name" value="E1-E2_ATPase"/>
    <property type="match status" value="1"/>
</dbReference>
<keyword evidence="6 18" id="KW-0479">Metal-binding</keyword>
<keyword evidence="14" id="KW-0186">Copper</keyword>
<dbReference type="InterPro" id="IPR001757">
    <property type="entry name" value="P_typ_ATPase"/>
</dbReference>
<dbReference type="GO" id="GO:0055070">
    <property type="term" value="P:copper ion homeostasis"/>
    <property type="evidence" value="ECO:0007669"/>
    <property type="project" value="TreeGrafter"/>
</dbReference>
<comment type="caution">
    <text evidence="20">The sequence shown here is derived from an EMBL/GenBank/DDBJ whole genome shotgun (WGS) entry which is preliminary data.</text>
</comment>
<dbReference type="SFLD" id="SFLDS00003">
    <property type="entry name" value="Haloacid_Dehalogenase"/>
    <property type="match status" value="1"/>
</dbReference>
<dbReference type="SUPFAM" id="SSF55008">
    <property type="entry name" value="HMA, heavy metal-associated domain"/>
    <property type="match status" value="7"/>
</dbReference>
<feature type="transmembrane region" description="Helical" evidence="18">
    <location>
        <begin position="1488"/>
        <end position="1509"/>
    </location>
</feature>
<feature type="transmembrane region" description="Helical" evidence="18">
    <location>
        <begin position="742"/>
        <end position="760"/>
    </location>
</feature>
<protein>
    <recommendedName>
        <fullName evidence="3">P-type Cu(+) transporter</fullName>
        <ecNumber evidence="3">7.2.2.8</ecNumber>
    </recommendedName>
    <alternativeName>
        <fullName evidence="17">Cu(2+)-ATPase</fullName>
    </alternativeName>
</protein>
<keyword evidence="16 18" id="KW-0472">Membrane</keyword>
<dbReference type="InterPro" id="IPR059000">
    <property type="entry name" value="ATPase_P-type_domA"/>
</dbReference>
<keyword evidence="21" id="KW-1185">Reference proteome</keyword>
<evidence type="ECO:0000256" key="13">
    <source>
        <dbReference type="ARBA" id="ARBA00022989"/>
    </source>
</evidence>
<dbReference type="PRINTS" id="PR00119">
    <property type="entry name" value="CATATPASE"/>
</dbReference>
<keyword evidence="11" id="KW-0460">Magnesium</keyword>
<dbReference type="Pfam" id="PF00702">
    <property type="entry name" value="Hydrolase"/>
    <property type="match status" value="2"/>
</dbReference>
<keyword evidence="13 18" id="KW-1133">Transmembrane helix</keyword>
<dbReference type="NCBIfam" id="TIGR00003">
    <property type="entry name" value="copper ion binding protein"/>
    <property type="match status" value="4"/>
</dbReference>
<dbReference type="PROSITE" id="PS50846">
    <property type="entry name" value="HMA_2"/>
    <property type="match status" value="7"/>
</dbReference>
<feature type="domain" description="HMA" evidence="19">
    <location>
        <begin position="419"/>
        <end position="487"/>
    </location>
</feature>
<evidence type="ECO:0000256" key="4">
    <source>
        <dbReference type="ARBA" id="ARBA00022448"/>
    </source>
</evidence>
<feature type="domain" description="HMA" evidence="19">
    <location>
        <begin position="4"/>
        <end position="78"/>
    </location>
</feature>
<dbReference type="PROSITE" id="PS01047">
    <property type="entry name" value="HMA_1"/>
    <property type="match status" value="6"/>
</dbReference>
<keyword evidence="8 18" id="KW-0547">Nucleotide-binding</keyword>
<evidence type="ECO:0000313" key="21">
    <source>
        <dbReference type="Proteomes" id="UP000716291"/>
    </source>
</evidence>
<evidence type="ECO:0000259" key="19">
    <source>
        <dbReference type="PROSITE" id="PS50846"/>
    </source>
</evidence>
<evidence type="ECO:0000256" key="2">
    <source>
        <dbReference type="ARBA" id="ARBA00006024"/>
    </source>
</evidence>
<evidence type="ECO:0000256" key="16">
    <source>
        <dbReference type="ARBA" id="ARBA00023136"/>
    </source>
</evidence>
<dbReference type="GO" id="GO:0043682">
    <property type="term" value="F:P-type divalent copper transporter activity"/>
    <property type="evidence" value="ECO:0007669"/>
    <property type="project" value="TreeGrafter"/>
</dbReference>
<dbReference type="GO" id="GO:0016887">
    <property type="term" value="F:ATP hydrolysis activity"/>
    <property type="evidence" value="ECO:0007669"/>
    <property type="project" value="InterPro"/>
</dbReference>
<evidence type="ECO:0000256" key="3">
    <source>
        <dbReference type="ARBA" id="ARBA00012517"/>
    </source>
</evidence>
<keyword evidence="10 18" id="KW-0067">ATP-binding</keyword>
<evidence type="ECO:0000256" key="9">
    <source>
        <dbReference type="ARBA" id="ARBA00022796"/>
    </source>
</evidence>
<feature type="transmembrane region" description="Helical" evidence="18">
    <location>
        <begin position="1017"/>
        <end position="1038"/>
    </location>
</feature>